<name>X1AH69_9ZZZZ</name>
<evidence type="ECO:0000313" key="1">
    <source>
        <dbReference type="EMBL" id="GAG72038.1"/>
    </source>
</evidence>
<gene>
    <name evidence="1" type="ORF">S01H4_15894</name>
</gene>
<protein>
    <recommendedName>
        <fullName evidence="2">4Fe-4S ferredoxin-type domain-containing protein</fullName>
    </recommendedName>
</protein>
<dbReference type="AlphaFoldDB" id="X1AH69"/>
<accession>X1AH69</accession>
<sequence>MSKTKIRIDYSKCGENGKVDPRDCHKCLEVCDPCVFLMHEALGYKEEDP</sequence>
<evidence type="ECO:0008006" key="2">
    <source>
        <dbReference type="Google" id="ProtNLM"/>
    </source>
</evidence>
<feature type="non-terminal residue" evidence="1">
    <location>
        <position position="49"/>
    </location>
</feature>
<dbReference type="EMBL" id="BART01006964">
    <property type="protein sequence ID" value="GAG72038.1"/>
    <property type="molecule type" value="Genomic_DNA"/>
</dbReference>
<comment type="caution">
    <text evidence="1">The sequence shown here is derived from an EMBL/GenBank/DDBJ whole genome shotgun (WGS) entry which is preliminary data.</text>
</comment>
<organism evidence="1">
    <name type="scientific">marine sediment metagenome</name>
    <dbReference type="NCBI Taxonomy" id="412755"/>
    <lineage>
        <taxon>unclassified sequences</taxon>
        <taxon>metagenomes</taxon>
        <taxon>ecological metagenomes</taxon>
    </lineage>
</organism>
<reference evidence="1" key="1">
    <citation type="journal article" date="2014" name="Front. Microbiol.">
        <title>High frequency of phylogenetically diverse reductive dehalogenase-homologous genes in deep subseafloor sedimentary metagenomes.</title>
        <authorList>
            <person name="Kawai M."/>
            <person name="Futagami T."/>
            <person name="Toyoda A."/>
            <person name="Takaki Y."/>
            <person name="Nishi S."/>
            <person name="Hori S."/>
            <person name="Arai W."/>
            <person name="Tsubouchi T."/>
            <person name="Morono Y."/>
            <person name="Uchiyama I."/>
            <person name="Ito T."/>
            <person name="Fujiyama A."/>
            <person name="Inagaki F."/>
            <person name="Takami H."/>
        </authorList>
    </citation>
    <scope>NUCLEOTIDE SEQUENCE</scope>
    <source>
        <strain evidence="1">Expedition CK06-06</strain>
    </source>
</reference>
<proteinExistence type="predicted"/>